<dbReference type="Proteomes" id="UP000239406">
    <property type="component" value="Unassembled WGS sequence"/>
</dbReference>
<gene>
    <name evidence="1" type="ORF">C1702_05170</name>
</gene>
<evidence type="ECO:0000313" key="2">
    <source>
        <dbReference type="Proteomes" id="UP000239406"/>
    </source>
</evidence>
<sequence>MWQRIADGGLTDLDSQDAAHLHAWIRGVASRILSADDGSDAGQRPGRVLAAVGLSGKPDGYAALREVVNDVVWEFPVITADGELDETRAQLVRQMVEIARQRGLLKGVYAVDDKQATDLIRKILRKQI</sequence>
<evidence type="ECO:0000313" key="1">
    <source>
        <dbReference type="EMBL" id="PPE70924.1"/>
    </source>
</evidence>
<name>A0A2S5T7D8_9BURK</name>
<protein>
    <submittedName>
        <fullName evidence="1">Uncharacterized protein</fullName>
    </submittedName>
</protein>
<dbReference type="EMBL" id="PSNY01000004">
    <property type="protein sequence ID" value="PPE70924.1"/>
    <property type="molecule type" value="Genomic_DNA"/>
</dbReference>
<accession>A0A2S5T7D8</accession>
<proteinExistence type="predicted"/>
<dbReference type="AlphaFoldDB" id="A0A2S5T7D8"/>
<reference evidence="1 2" key="1">
    <citation type="submission" date="2018-02" db="EMBL/GenBank/DDBJ databases">
        <title>Reclassifiation of [Polyangium] brachysporum DSM 7029 as Guopingzhaonella breviflexa gen. nov., sp. nov., a member of the family Comamonadaceae.</title>
        <authorList>
            <person name="Tang B."/>
        </authorList>
    </citation>
    <scope>NUCLEOTIDE SEQUENCE [LARGE SCALE GENOMIC DNA]</scope>
    <source>
        <strain evidence="1 2">DSM 15344</strain>
    </source>
</reference>
<organism evidence="1 2">
    <name type="scientific">Caldimonas thermodepolymerans</name>
    <dbReference type="NCBI Taxonomy" id="215580"/>
    <lineage>
        <taxon>Bacteria</taxon>
        <taxon>Pseudomonadati</taxon>
        <taxon>Pseudomonadota</taxon>
        <taxon>Betaproteobacteria</taxon>
        <taxon>Burkholderiales</taxon>
        <taxon>Sphaerotilaceae</taxon>
        <taxon>Caldimonas</taxon>
    </lineage>
</organism>
<dbReference type="RefSeq" id="WP_104356616.1">
    <property type="nucleotide sequence ID" value="NZ_CALFFA010000022.1"/>
</dbReference>
<comment type="caution">
    <text evidence="1">The sequence shown here is derived from an EMBL/GenBank/DDBJ whole genome shotgun (WGS) entry which is preliminary data.</text>
</comment>
<keyword evidence="2" id="KW-1185">Reference proteome</keyword>